<proteinExistence type="predicted"/>
<dbReference type="EMBL" id="SMTN01000004">
    <property type="protein sequence ID" value="TDK05242.1"/>
    <property type="molecule type" value="Genomic_DNA"/>
</dbReference>
<accession>A0AAX1K036</accession>
<gene>
    <name evidence="2" type="ORF">E1814_06075</name>
    <name evidence="1" type="ORF">H3G96_010180</name>
</gene>
<dbReference type="EMBL" id="CP066534">
    <property type="protein sequence ID" value="QQL36213.1"/>
    <property type="molecule type" value="Genomic_DNA"/>
</dbReference>
<evidence type="ECO:0000313" key="1">
    <source>
        <dbReference type="EMBL" id="QQL36213.1"/>
    </source>
</evidence>
<reference evidence="2 3" key="1">
    <citation type="submission" date="2019-03" db="EMBL/GenBank/DDBJ databases">
        <title>Multidrug-Resistant Klebsiella pneumoniae Clinical Bloodstream Isolates in Shanghai, China.</title>
        <authorList>
            <person name="Wang S."/>
        </authorList>
    </citation>
    <scope>NUCLEOTIDE SEQUENCE [LARGE SCALE GENOMIC DNA]</scope>
    <source>
        <strain evidence="2 3">RJ1071</strain>
    </source>
</reference>
<dbReference type="AlphaFoldDB" id="A0AAX1K036"/>
<evidence type="ECO:0000313" key="3">
    <source>
        <dbReference type="Proteomes" id="UP000294951"/>
    </source>
</evidence>
<evidence type="ECO:0000313" key="4">
    <source>
        <dbReference type="Proteomes" id="UP000532829"/>
    </source>
</evidence>
<sequence>MEKLTADDLLYKDEYVDTAEAAFDDPKIISSDNKRFNRKEKYEILYFLNSLTGKDNGPLSQRSRRVCEWMIHEHLPADIQGTNEVKKWVVENYPELSKDYPFES</sequence>
<evidence type="ECO:0000313" key="2">
    <source>
        <dbReference type="EMBL" id="TDK05242.1"/>
    </source>
</evidence>
<dbReference type="Proteomes" id="UP000294951">
    <property type="component" value="Unassembled WGS sequence"/>
</dbReference>
<organism evidence="1 4">
    <name type="scientific">Klebsiella pneumoniae</name>
    <dbReference type="NCBI Taxonomy" id="573"/>
    <lineage>
        <taxon>Bacteria</taxon>
        <taxon>Pseudomonadati</taxon>
        <taxon>Pseudomonadota</taxon>
        <taxon>Gammaproteobacteria</taxon>
        <taxon>Enterobacterales</taxon>
        <taxon>Enterobacteriaceae</taxon>
        <taxon>Klebsiella/Raoultella group</taxon>
        <taxon>Klebsiella</taxon>
        <taxon>Klebsiella pneumoniae complex</taxon>
    </lineage>
</organism>
<reference evidence="1 4" key="2">
    <citation type="submission" date="2020-12" db="EMBL/GenBank/DDBJ databases">
        <title>The complete genome of Klebsiella pneumoniae strain 090374.</title>
        <authorList>
            <person name="Wei L."/>
            <person name="Wen H."/>
            <person name="Liu L."/>
            <person name="Feng Y."/>
            <person name="Zong Z."/>
        </authorList>
    </citation>
    <scope>NUCLEOTIDE SEQUENCE [LARGE SCALE GENOMIC DNA]</scope>
    <source>
        <strain evidence="1 4">WCHKP090374</strain>
    </source>
</reference>
<name>A0AAX1K036_KLEPN</name>
<dbReference type="Proteomes" id="UP000532829">
    <property type="component" value="Chromosome"/>
</dbReference>
<protein>
    <submittedName>
        <fullName evidence="1">Uncharacterized protein</fullName>
    </submittedName>
</protein>